<sequence length="104" mass="11738">MNRIDKISQARVDERAKLLKSLNRVSETLEADSTLKESMQNMAKSNNITSGNIIKKPEFNQRLLKATEGYIQNSTMLTEIANSLQAINLPSFQQRITAIENPQC</sequence>
<evidence type="ECO:0000313" key="1">
    <source>
        <dbReference type="EMBL" id="GJT53571.1"/>
    </source>
</evidence>
<gene>
    <name evidence="1" type="ORF">Tco_0988625</name>
</gene>
<comment type="caution">
    <text evidence="1">The sequence shown here is derived from an EMBL/GenBank/DDBJ whole genome shotgun (WGS) entry which is preliminary data.</text>
</comment>
<evidence type="ECO:0000313" key="2">
    <source>
        <dbReference type="Proteomes" id="UP001151760"/>
    </source>
</evidence>
<reference evidence="1" key="2">
    <citation type="submission" date="2022-01" db="EMBL/GenBank/DDBJ databases">
        <authorList>
            <person name="Yamashiro T."/>
            <person name="Shiraishi A."/>
            <person name="Satake H."/>
            <person name="Nakayama K."/>
        </authorList>
    </citation>
    <scope>NUCLEOTIDE SEQUENCE</scope>
</reference>
<organism evidence="1 2">
    <name type="scientific">Tanacetum coccineum</name>
    <dbReference type="NCBI Taxonomy" id="301880"/>
    <lineage>
        <taxon>Eukaryota</taxon>
        <taxon>Viridiplantae</taxon>
        <taxon>Streptophyta</taxon>
        <taxon>Embryophyta</taxon>
        <taxon>Tracheophyta</taxon>
        <taxon>Spermatophyta</taxon>
        <taxon>Magnoliopsida</taxon>
        <taxon>eudicotyledons</taxon>
        <taxon>Gunneridae</taxon>
        <taxon>Pentapetalae</taxon>
        <taxon>asterids</taxon>
        <taxon>campanulids</taxon>
        <taxon>Asterales</taxon>
        <taxon>Asteraceae</taxon>
        <taxon>Asteroideae</taxon>
        <taxon>Anthemideae</taxon>
        <taxon>Anthemidinae</taxon>
        <taxon>Tanacetum</taxon>
    </lineage>
</organism>
<proteinExistence type="predicted"/>
<reference evidence="1" key="1">
    <citation type="journal article" date="2022" name="Int. J. Mol. Sci.">
        <title>Draft Genome of Tanacetum Coccineum: Genomic Comparison of Closely Related Tanacetum-Family Plants.</title>
        <authorList>
            <person name="Yamashiro T."/>
            <person name="Shiraishi A."/>
            <person name="Nakayama K."/>
            <person name="Satake H."/>
        </authorList>
    </citation>
    <scope>NUCLEOTIDE SEQUENCE</scope>
</reference>
<name>A0ABQ5ERF0_9ASTR</name>
<dbReference type="EMBL" id="BQNB010016599">
    <property type="protein sequence ID" value="GJT53571.1"/>
    <property type="molecule type" value="Genomic_DNA"/>
</dbReference>
<protein>
    <submittedName>
        <fullName evidence="1">Uncharacterized protein</fullName>
    </submittedName>
</protein>
<keyword evidence="2" id="KW-1185">Reference proteome</keyword>
<dbReference type="Proteomes" id="UP001151760">
    <property type="component" value="Unassembled WGS sequence"/>
</dbReference>
<accession>A0ABQ5ERF0</accession>